<evidence type="ECO:0000313" key="4">
    <source>
        <dbReference type="Proteomes" id="UP001529491"/>
    </source>
</evidence>
<dbReference type="Proteomes" id="UP001529491">
    <property type="component" value="Chromosome"/>
</dbReference>
<gene>
    <name evidence="3" type="ORF">RGE70_01940</name>
</gene>
<feature type="signal peptide" evidence="1">
    <location>
        <begin position="1"/>
        <end position="22"/>
    </location>
</feature>
<feature type="chain" id="PRO_5045623857" evidence="1">
    <location>
        <begin position="23"/>
        <end position="368"/>
    </location>
</feature>
<dbReference type="RefSeq" id="WP_310469878.1">
    <property type="nucleotide sequence ID" value="NZ_CP136522.1"/>
</dbReference>
<protein>
    <submittedName>
        <fullName evidence="3">Lipocalin-like domain-containing protein</fullName>
    </submittedName>
</protein>
<dbReference type="PROSITE" id="PS51257">
    <property type="entry name" value="PROKAR_LIPOPROTEIN"/>
    <property type="match status" value="1"/>
</dbReference>
<proteinExistence type="predicted"/>
<dbReference type="Pfam" id="PF07143">
    <property type="entry name" value="CrtC"/>
    <property type="match status" value="1"/>
</dbReference>
<dbReference type="InterPro" id="IPR010791">
    <property type="entry name" value="AttH_dom"/>
</dbReference>
<evidence type="ECO:0000256" key="1">
    <source>
        <dbReference type="SAM" id="SignalP"/>
    </source>
</evidence>
<dbReference type="PANTHER" id="PTHR38591:SF1">
    <property type="entry name" value="BLL1000 PROTEIN"/>
    <property type="match status" value="1"/>
</dbReference>
<dbReference type="Pfam" id="PF17186">
    <property type="entry name" value="Lipocalin_9"/>
    <property type="match status" value="1"/>
</dbReference>
<dbReference type="InterPro" id="IPR023374">
    <property type="entry name" value="AttH-like_dom_sf"/>
</dbReference>
<keyword evidence="1" id="KW-0732">Signal</keyword>
<dbReference type="SUPFAM" id="SSF159245">
    <property type="entry name" value="AttH-like"/>
    <property type="match status" value="1"/>
</dbReference>
<evidence type="ECO:0000313" key="3">
    <source>
        <dbReference type="EMBL" id="WOT05615.1"/>
    </source>
</evidence>
<feature type="domain" description="AttH" evidence="2">
    <location>
        <begin position="62"/>
        <end position="241"/>
    </location>
</feature>
<reference evidence="3 4" key="1">
    <citation type="submission" date="2023-10" db="EMBL/GenBank/DDBJ databases">
        <title>Complete genome sequence of Shewanella sp. DAU334.</title>
        <authorList>
            <person name="Lee Y.-S."/>
            <person name="Jeong H.-R."/>
            <person name="Hwang E.-J."/>
            <person name="Choi Y.-L."/>
            <person name="Kim G.-D."/>
        </authorList>
    </citation>
    <scope>NUCLEOTIDE SEQUENCE [LARGE SCALE GENOMIC DNA]</scope>
    <source>
        <strain evidence="3 4">DAU334</strain>
    </source>
</reference>
<dbReference type="Gene3D" id="2.40.370.10">
    <property type="entry name" value="AttH-like domain"/>
    <property type="match status" value="2"/>
</dbReference>
<name>A0ABZ0JZ82_9GAMM</name>
<organism evidence="3 4">
    <name type="scientific">Shewanella youngdeokensis</name>
    <dbReference type="NCBI Taxonomy" id="2999068"/>
    <lineage>
        <taxon>Bacteria</taxon>
        <taxon>Pseudomonadati</taxon>
        <taxon>Pseudomonadota</taxon>
        <taxon>Gammaproteobacteria</taxon>
        <taxon>Alteromonadales</taxon>
        <taxon>Shewanellaceae</taxon>
        <taxon>Shewanella</taxon>
    </lineage>
</organism>
<evidence type="ECO:0000259" key="2">
    <source>
        <dbReference type="Pfam" id="PF07143"/>
    </source>
</evidence>
<accession>A0ABZ0JZ82</accession>
<dbReference type="PANTHER" id="PTHR38591">
    <property type="entry name" value="HYDROLASE"/>
    <property type="match status" value="1"/>
</dbReference>
<dbReference type="EMBL" id="CP136522">
    <property type="protein sequence ID" value="WOT05615.1"/>
    <property type="molecule type" value="Genomic_DNA"/>
</dbReference>
<keyword evidence="4" id="KW-1185">Reference proteome</keyword>
<sequence length="368" mass="41277">MNKLFFALLSSLMLIACSPAQPPATGMGQLLDGDVQGYSPVTPGVKLRFPADHMAHDDFRQEWWYLTANLETQTQEKIGIQWTQFRIALAPPANPQVSTAGGGSKTPWQTQQLYMSHTAITTQASHKAAEKWSRGHNSIAGTQAKPLSIRQDDWQWISQNEHLFPATLNVATTDFSYQLQLTSSAPFQLHGKNGYSEKNAVGTVASYYYTQPFINVSGHLVRNGKREYVSGKAWLDREWSSQFLSKTQQGWDWFAIRLTNTTTLMLFQLRDSSDPKAHFYSAKLMHQDGTGSIINNSQIHMTPSAWQVTASGRYPTQWHIEIPSQNIDITTKPLNNDSSMPLSIPYWEGPIIVSGTHQGMGYMELTGY</sequence>